<name>A0AAD3DYH3_9CHLO</name>
<dbReference type="SUPFAM" id="SSF52058">
    <property type="entry name" value="L domain-like"/>
    <property type="match status" value="1"/>
</dbReference>
<feature type="non-terminal residue" evidence="5">
    <location>
        <position position="411"/>
    </location>
</feature>
<protein>
    <submittedName>
        <fullName evidence="5">Uncharacterized protein</fullName>
    </submittedName>
</protein>
<dbReference type="InterPro" id="IPR032675">
    <property type="entry name" value="LRR_dom_sf"/>
</dbReference>
<feature type="region of interest" description="Disordered" evidence="4">
    <location>
        <begin position="1"/>
        <end position="56"/>
    </location>
</feature>
<dbReference type="InterPro" id="IPR001611">
    <property type="entry name" value="Leu-rich_rpt"/>
</dbReference>
<evidence type="ECO:0000313" key="6">
    <source>
        <dbReference type="Proteomes" id="UP001054857"/>
    </source>
</evidence>
<dbReference type="Gene3D" id="3.80.10.10">
    <property type="entry name" value="Ribonuclease Inhibitor"/>
    <property type="match status" value="2"/>
</dbReference>
<feature type="compositionally biased region" description="Basic and acidic residues" evidence="4">
    <location>
        <begin position="7"/>
        <end position="22"/>
    </location>
</feature>
<dbReference type="GO" id="GO:0005930">
    <property type="term" value="C:axoneme"/>
    <property type="evidence" value="ECO:0007669"/>
    <property type="project" value="UniProtKB-SubCell"/>
</dbReference>
<comment type="subcellular location">
    <subcellularLocation>
        <location evidence="1">Cytoplasm</location>
        <location evidence="1">Cytoskeleton</location>
        <location evidence="1">Cilium axoneme</location>
    </subcellularLocation>
</comment>
<keyword evidence="3" id="KW-0677">Repeat</keyword>
<dbReference type="PROSITE" id="PS51450">
    <property type="entry name" value="LRR"/>
    <property type="match status" value="3"/>
</dbReference>
<evidence type="ECO:0000256" key="4">
    <source>
        <dbReference type="SAM" id="MobiDB-lite"/>
    </source>
</evidence>
<evidence type="ECO:0000256" key="1">
    <source>
        <dbReference type="ARBA" id="ARBA00004430"/>
    </source>
</evidence>
<dbReference type="AlphaFoldDB" id="A0AAD3DYH3"/>
<dbReference type="CDD" id="cd21340">
    <property type="entry name" value="PPP1R42"/>
    <property type="match status" value="1"/>
</dbReference>
<sequence length="411" mass="43642">MTDWVPLDEKELLQEDDNKAYHDNASPQEQQAPRGEPFSDPPGEAPTGRNNSGREVTREMILRALERQRQGAWRRGSGGPTSEDPHAEDRFLAAQSHLHLNGLHIGRIANLKPLTTLEVLYLYDNHIRVIEGLSHLRRLTHLYLSNNDISQLSGLAGLGCLQKLYIEQNCLQVISGLESCPSLEELHVSSQRLPPGTSLTFHPASITALAPTLRILTAAHCAISSAAVRGLAGLYRLRKLDLSYNAVDAFEPLDAVVGPAGQLGSLDLRGNPVCRLPKYRDTVILMNDSVTSLDDEPVTAQNREFLLRLHIRRMKAQMAAEAKEDAVATTSATAATTASGASGSCGRTSGCGTAAAAAAPSTSGMGMSGHGYGGGDAYGNNGNNSSSGHGVSGAPSRVPPRTGGFHPPAPG</sequence>
<comment type="caution">
    <text evidence="5">The sequence shown here is derived from an EMBL/GenBank/DDBJ whole genome shotgun (WGS) entry which is preliminary data.</text>
</comment>
<keyword evidence="2" id="KW-0433">Leucine-rich repeat</keyword>
<dbReference type="PANTHER" id="PTHR45973">
    <property type="entry name" value="PROTEIN PHOSPHATASE 1 REGULATORY SUBUNIT SDS22-RELATED"/>
    <property type="match status" value="1"/>
</dbReference>
<keyword evidence="6" id="KW-1185">Reference proteome</keyword>
<dbReference type="SMART" id="SM00365">
    <property type="entry name" value="LRR_SD22"/>
    <property type="match status" value="4"/>
</dbReference>
<feature type="compositionally biased region" description="Gly residues" evidence="4">
    <location>
        <begin position="366"/>
        <end position="377"/>
    </location>
</feature>
<gene>
    <name evidence="5" type="ORF">Agub_g12563</name>
</gene>
<evidence type="ECO:0000256" key="2">
    <source>
        <dbReference type="ARBA" id="ARBA00022614"/>
    </source>
</evidence>
<evidence type="ECO:0000256" key="3">
    <source>
        <dbReference type="ARBA" id="ARBA00022737"/>
    </source>
</evidence>
<feature type="region of interest" description="Disordered" evidence="4">
    <location>
        <begin position="334"/>
        <end position="411"/>
    </location>
</feature>
<reference evidence="5 6" key="1">
    <citation type="journal article" date="2021" name="Sci. Rep.">
        <title>Genome sequencing of the multicellular alga Astrephomene provides insights into convergent evolution of germ-soma differentiation.</title>
        <authorList>
            <person name="Yamashita S."/>
            <person name="Yamamoto K."/>
            <person name="Matsuzaki R."/>
            <person name="Suzuki S."/>
            <person name="Yamaguchi H."/>
            <person name="Hirooka S."/>
            <person name="Minakuchi Y."/>
            <person name="Miyagishima S."/>
            <person name="Kawachi M."/>
            <person name="Toyoda A."/>
            <person name="Nozaki H."/>
        </authorList>
    </citation>
    <scope>NUCLEOTIDE SEQUENCE [LARGE SCALE GENOMIC DNA]</scope>
    <source>
        <strain evidence="5 6">NIES-4017</strain>
    </source>
</reference>
<dbReference type="Pfam" id="PF12799">
    <property type="entry name" value="LRR_4"/>
    <property type="match status" value="1"/>
</dbReference>
<feature type="compositionally biased region" description="Low complexity" evidence="4">
    <location>
        <begin position="378"/>
        <end position="394"/>
    </location>
</feature>
<dbReference type="InterPro" id="IPR003591">
    <property type="entry name" value="Leu-rich_rpt_typical-subtyp"/>
</dbReference>
<organism evidence="5 6">
    <name type="scientific">Astrephomene gubernaculifera</name>
    <dbReference type="NCBI Taxonomy" id="47775"/>
    <lineage>
        <taxon>Eukaryota</taxon>
        <taxon>Viridiplantae</taxon>
        <taxon>Chlorophyta</taxon>
        <taxon>core chlorophytes</taxon>
        <taxon>Chlorophyceae</taxon>
        <taxon>CS clade</taxon>
        <taxon>Chlamydomonadales</taxon>
        <taxon>Astrephomenaceae</taxon>
        <taxon>Astrephomene</taxon>
    </lineage>
</organism>
<dbReference type="SMART" id="SM00369">
    <property type="entry name" value="LRR_TYP"/>
    <property type="match status" value="3"/>
</dbReference>
<dbReference type="InterPro" id="IPR050576">
    <property type="entry name" value="Cilia_flagella_integrity"/>
</dbReference>
<evidence type="ECO:0000313" key="5">
    <source>
        <dbReference type="EMBL" id="GFR50354.1"/>
    </source>
</evidence>
<dbReference type="EMBL" id="BMAR01000037">
    <property type="protein sequence ID" value="GFR50354.1"/>
    <property type="molecule type" value="Genomic_DNA"/>
</dbReference>
<dbReference type="Proteomes" id="UP001054857">
    <property type="component" value="Unassembled WGS sequence"/>
</dbReference>
<dbReference type="PANTHER" id="PTHR45973:SF35">
    <property type="entry name" value="LEUCINE-RICH REPEAT-CONTAINING PROTEIN 43"/>
    <property type="match status" value="1"/>
</dbReference>
<feature type="compositionally biased region" description="Low complexity" evidence="4">
    <location>
        <begin position="334"/>
        <end position="365"/>
    </location>
</feature>
<accession>A0AAD3DYH3</accession>
<proteinExistence type="predicted"/>
<dbReference type="InterPro" id="IPR025875">
    <property type="entry name" value="Leu-rich_rpt_4"/>
</dbReference>